<dbReference type="STRING" id="551995.SAMN05192574_102365"/>
<protein>
    <submittedName>
        <fullName evidence="1">Uncharacterized protein</fullName>
    </submittedName>
</protein>
<evidence type="ECO:0000313" key="1">
    <source>
        <dbReference type="EMBL" id="SEN07212.1"/>
    </source>
</evidence>
<dbReference type="EMBL" id="FOCL01000002">
    <property type="protein sequence ID" value="SEN07212.1"/>
    <property type="molecule type" value="Genomic_DNA"/>
</dbReference>
<proteinExistence type="predicted"/>
<reference evidence="2" key="1">
    <citation type="submission" date="2016-10" db="EMBL/GenBank/DDBJ databases">
        <authorList>
            <person name="Varghese N."/>
            <person name="Submissions S."/>
        </authorList>
    </citation>
    <scope>NUCLEOTIDE SEQUENCE [LARGE SCALE GENOMIC DNA]</scope>
    <source>
        <strain evidence="2">Gh-48</strain>
    </source>
</reference>
<sequence length="292" mass="33976">MSAEHSDPCAFFAEQSRYIWNRIAFSREMNIRISETTVTEELIYQFYRAFWEKTVAVRIFESIEEYRNGSDLEILINTNRGYILLACQAKITYRTGNYQSFWHQVRGIAQIDLVRDYARRKGGIAQYLLYNFLPDWKMSPECLALPEIENYGLTHISADEIFGMRAERERQGRKMSVPSFNSLHPGPAHPLHILICALLKNSEPFDDFFPATDLTNLNYYPESSVMESKDWREMTRLGQIGFIEQPYSDAIKESAAEEKRKRPGNKTIPVFNPKFRIVIGGNVQRGAIYRIE</sequence>
<dbReference type="AlphaFoldDB" id="A0A1H8DIP7"/>
<dbReference type="Proteomes" id="UP000198942">
    <property type="component" value="Unassembled WGS sequence"/>
</dbReference>
<accession>A0A1H8DIP7</accession>
<name>A0A1H8DIP7_9SPHI</name>
<dbReference type="OrthoDB" id="785157at2"/>
<keyword evidence="2" id="KW-1185">Reference proteome</keyword>
<gene>
    <name evidence="1" type="ORF">SAMN05192574_102365</name>
</gene>
<organism evidence="1 2">
    <name type="scientific">Mucilaginibacter gossypiicola</name>
    <dbReference type="NCBI Taxonomy" id="551995"/>
    <lineage>
        <taxon>Bacteria</taxon>
        <taxon>Pseudomonadati</taxon>
        <taxon>Bacteroidota</taxon>
        <taxon>Sphingobacteriia</taxon>
        <taxon>Sphingobacteriales</taxon>
        <taxon>Sphingobacteriaceae</taxon>
        <taxon>Mucilaginibacter</taxon>
    </lineage>
</organism>
<evidence type="ECO:0000313" key="2">
    <source>
        <dbReference type="Proteomes" id="UP000198942"/>
    </source>
</evidence>
<dbReference type="RefSeq" id="WP_091209495.1">
    <property type="nucleotide sequence ID" value="NZ_FOCL01000002.1"/>
</dbReference>